<keyword evidence="3 5" id="KW-0456">Lyase</keyword>
<gene>
    <name evidence="5" type="primary">yngG</name>
    <name evidence="5" type="ORF">MM817_00023</name>
</gene>
<dbReference type="EC" id="4.1.3.4" evidence="5"/>
<feature type="domain" description="Pyruvate carboxyltransferase" evidence="4">
    <location>
        <begin position="7"/>
        <end position="274"/>
    </location>
</feature>
<dbReference type="GO" id="GO:0046951">
    <property type="term" value="P:ketone body biosynthetic process"/>
    <property type="evidence" value="ECO:0007669"/>
    <property type="project" value="TreeGrafter"/>
</dbReference>
<dbReference type="RefSeq" id="WP_241711423.1">
    <property type="nucleotide sequence ID" value="NZ_JALBUF010000001.1"/>
</dbReference>
<organism evidence="5 6">
    <name type="scientific">Sulfoacidibacillus ferrooxidans</name>
    <dbReference type="NCBI Taxonomy" id="2005001"/>
    <lineage>
        <taxon>Bacteria</taxon>
        <taxon>Bacillati</taxon>
        <taxon>Bacillota</taxon>
        <taxon>Bacilli</taxon>
        <taxon>Bacillales</taxon>
        <taxon>Alicyclobacillaceae</taxon>
        <taxon>Sulfoacidibacillus</taxon>
    </lineage>
</organism>
<evidence type="ECO:0000313" key="5">
    <source>
        <dbReference type="EMBL" id="MCI0181789.1"/>
    </source>
</evidence>
<dbReference type="GO" id="GO:0046872">
    <property type="term" value="F:metal ion binding"/>
    <property type="evidence" value="ECO:0007669"/>
    <property type="project" value="UniProtKB-KW"/>
</dbReference>
<name>A0A9X1V6D6_9BACL</name>
<dbReference type="AlphaFoldDB" id="A0A9X1V6D6"/>
<evidence type="ECO:0000256" key="3">
    <source>
        <dbReference type="ARBA" id="ARBA00023239"/>
    </source>
</evidence>
<dbReference type="GO" id="GO:0006552">
    <property type="term" value="P:L-leucine catabolic process"/>
    <property type="evidence" value="ECO:0007669"/>
    <property type="project" value="TreeGrafter"/>
</dbReference>
<dbReference type="PANTHER" id="PTHR42738:SF7">
    <property type="entry name" value="HYDROXYMETHYLGLUTARYL-COA LYASE"/>
    <property type="match status" value="1"/>
</dbReference>
<accession>A0A9X1V6D6</accession>
<dbReference type="InterPro" id="IPR013785">
    <property type="entry name" value="Aldolase_TIM"/>
</dbReference>
<keyword evidence="2" id="KW-0479">Metal-binding</keyword>
<dbReference type="EMBL" id="JALBUF010000001">
    <property type="protein sequence ID" value="MCI0181789.1"/>
    <property type="molecule type" value="Genomic_DNA"/>
</dbReference>
<comment type="caution">
    <text evidence="5">The sequence shown here is derived from an EMBL/GenBank/DDBJ whole genome shotgun (WGS) entry which is preliminary data.</text>
</comment>
<dbReference type="NCBIfam" id="NF004283">
    <property type="entry name" value="PRK05692.1"/>
    <property type="match status" value="1"/>
</dbReference>
<comment type="similarity">
    <text evidence="1">Belongs to the HMG-CoA lyase family.</text>
</comment>
<evidence type="ECO:0000259" key="4">
    <source>
        <dbReference type="PROSITE" id="PS50991"/>
    </source>
</evidence>
<protein>
    <submittedName>
        <fullName evidence="5">Hydroxymethylglutaryl-CoA lyase YngG</fullName>
        <ecNumber evidence="5">4.1.3.4</ecNumber>
    </submittedName>
</protein>
<dbReference type="CDD" id="cd07938">
    <property type="entry name" value="DRE_TIM_HMGL"/>
    <property type="match status" value="1"/>
</dbReference>
<reference evidence="5" key="1">
    <citation type="submission" date="2022-03" db="EMBL/GenBank/DDBJ databases">
        <title>Draft Genome Sequence of Firmicute Strain S0AB, a Heterotrophic Iron/Sulfur-Oxidizing Extreme Acidophile.</title>
        <authorList>
            <person name="Vergara E."/>
            <person name="Pakostova E."/>
            <person name="Johnson D.B."/>
            <person name="Holmes D.S."/>
        </authorList>
    </citation>
    <scope>NUCLEOTIDE SEQUENCE</scope>
    <source>
        <strain evidence="5">S0AB</strain>
    </source>
</reference>
<evidence type="ECO:0000256" key="2">
    <source>
        <dbReference type="ARBA" id="ARBA00022723"/>
    </source>
</evidence>
<dbReference type="GO" id="GO:0004419">
    <property type="term" value="F:hydroxymethylglutaryl-CoA lyase activity"/>
    <property type="evidence" value="ECO:0007669"/>
    <property type="project" value="UniProtKB-EC"/>
</dbReference>
<dbReference type="Gene3D" id="3.20.20.70">
    <property type="entry name" value="Aldolase class I"/>
    <property type="match status" value="1"/>
</dbReference>
<keyword evidence="6" id="KW-1185">Reference proteome</keyword>
<dbReference type="PROSITE" id="PS50991">
    <property type="entry name" value="PYR_CT"/>
    <property type="match status" value="1"/>
</dbReference>
<dbReference type="Pfam" id="PF00682">
    <property type="entry name" value="HMGL-like"/>
    <property type="match status" value="1"/>
</dbReference>
<proteinExistence type="inferred from homology"/>
<dbReference type="SUPFAM" id="SSF51569">
    <property type="entry name" value="Aldolase"/>
    <property type="match status" value="1"/>
</dbReference>
<evidence type="ECO:0000256" key="1">
    <source>
        <dbReference type="ARBA" id="ARBA00009405"/>
    </source>
</evidence>
<sequence>MRLPQEVTIWEVGPRDGLQNEPTRLSTEEKIAWIDSLTDTGLTHIEVTSFVSPRWIPQLADAAEVFAGIKKKPGVVYSALVPNQQGLERALEVGMEAVAVFMSASESHNKKNINKTIAQTLPVLHSVTQMAKAQRAYVRGYVSTVFGCPYEGEVDVDQVLQIALSLLEDGVDEISLGDTIGVATPLQTERVLERLLKEIPQDRLALHMHDTRGTALANILVGLTMGITKIDSALGGLGGCPYAPGASGNVATDDLLYLLEGCKVNTGIDQAALLSSLVLLQNSVGHPLHSHASKIFQAQGGDSCGTV</sequence>
<dbReference type="FunFam" id="3.20.20.70:FF:000071">
    <property type="entry name" value="Hydroxymethylglutaryl-CoA lyase"/>
    <property type="match status" value="1"/>
</dbReference>
<dbReference type="Proteomes" id="UP001139263">
    <property type="component" value="Unassembled WGS sequence"/>
</dbReference>
<dbReference type="InterPro" id="IPR043594">
    <property type="entry name" value="HMGL"/>
</dbReference>
<evidence type="ECO:0000313" key="6">
    <source>
        <dbReference type="Proteomes" id="UP001139263"/>
    </source>
</evidence>
<dbReference type="InterPro" id="IPR000891">
    <property type="entry name" value="PYR_CT"/>
</dbReference>
<dbReference type="PANTHER" id="PTHR42738">
    <property type="entry name" value="HYDROXYMETHYLGLUTARYL-COA LYASE"/>
    <property type="match status" value="1"/>
</dbReference>